<dbReference type="Pfam" id="PF00652">
    <property type="entry name" value="Ricin_B_lectin"/>
    <property type="match status" value="1"/>
</dbReference>
<dbReference type="InterPro" id="IPR035992">
    <property type="entry name" value="Ricin_B-like_lectins"/>
</dbReference>
<evidence type="ECO:0000313" key="3">
    <source>
        <dbReference type="EMBL" id="MFC3985213.1"/>
    </source>
</evidence>
<dbReference type="RefSeq" id="WP_386195270.1">
    <property type="nucleotide sequence ID" value="NZ_JBHSBC010000043.1"/>
</dbReference>
<organism evidence="3 4">
    <name type="scientific">Streptosporangium jomthongense</name>
    <dbReference type="NCBI Taxonomy" id="1193683"/>
    <lineage>
        <taxon>Bacteria</taxon>
        <taxon>Bacillati</taxon>
        <taxon>Actinomycetota</taxon>
        <taxon>Actinomycetes</taxon>
        <taxon>Streptosporangiales</taxon>
        <taxon>Streptosporangiaceae</taxon>
        <taxon>Streptosporangium</taxon>
    </lineage>
</organism>
<feature type="signal peptide" evidence="1">
    <location>
        <begin position="1"/>
        <end position="29"/>
    </location>
</feature>
<gene>
    <name evidence="3" type="ORF">ACFOYY_34145</name>
</gene>
<dbReference type="InterPro" id="IPR000772">
    <property type="entry name" value="Ricin_B_lectin"/>
</dbReference>
<keyword evidence="1" id="KW-0732">Signal</keyword>
<feature type="domain" description="Ricin B lectin" evidence="2">
    <location>
        <begin position="51"/>
        <end position="184"/>
    </location>
</feature>
<evidence type="ECO:0000313" key="4">
    <source>
        <dbReference type="Proteomes" id="UP001595698"/>
    </source>
</evidence>
<dbReference type="Gene3D" id="2.80.10.50">
    <property type="match status" value="2"/>
</dbReference>
<dbReference type="SUPFAM" id="SSF50370">
    <property type="entry name" value="Ricin B-like lectins"/>
    <property type="match status" value="1"/>
</dbReference>
<sequence>MNHPTQRLSSRRLAAATVLAAALTGTAMLAPHAAVALDAPAQQTTMSDAQTHTIKTFSDKCFTVANTDPGNSVPIRTYTCRSNDPSQQFTLVPVGNNEYEIKTFSDKCFTVANSDPGNSVPIRTYTCRGDFSQRFRLVPAGNNEYEIRAFSDKCFTIANGDPGNSAPIRTYTCSGDFSQRFRFDPGL</sequence>
<proteinExistence type="predicted"/>
<evidence type="ECO:0000256" key="1">
    <source>
        <dbReference type="SAM" id="SignalP"/>
    </source>
</evidence>
<name>A0ABV8F950_9ACTN</name>
<evidence type="ECO:0000259" key="2">
    <source>
        <dbReference type="SMART" id="SM00458"/>
    </source>
</evidence>
<keyword evidence="4" id="KW-1185">Reference proteome</keyword>
<comment type="caution">
    <text evidence="3">The sequence shown here is derived from an EMBL/GenBank/DDBJ whole genome shotgun (WGS) entry which is preliminary data.</text>
</comment>
<accession>A0ABV8F950</accession>
<dbReference type="EMBL" id="JBHSBC010000043">
    <property type="protein sequence ID" value="MFC3985213.1"/>
    <property type="molecule type" value="Genomic_DNA"/>
</dbReference>
<dbReference type="SMART" id="SM00458">
    <property type="entry name" value="RICIN"/>
    <property type="match status" value="1"/>
</dbReference>
<protein>
    <submittedName>
        <fullName evidence="3">RICIN domain-containing protein</fullName>
    </submittedName>
</protein>
<feature type="chain" id="PRO_5046280233" evidence="1">
    <location>
        <begin position="30"/>
        <end position="187"/>
    </location>
</feature>
<dbReference type="PROSITE" id="PS50231">
    <property type="entry name" value="RICIN_B_LECTIN"/>
    <property type="match status" value="1"/>
</dbReference>
<dbReference type="CDD" id="cd00161">
    <property type="entry name" value="beta-trefoil_Ricin-like"/>
    <property type="match status" value="1"/>
</dbReference>
<reference evidence="4" key="1">
    <citation type="journal article" date="2019" name="Int. J. Syst. Evol. Microbiol.">
        <title>The Global Catalogue of Microorganisms (GCM) 10K type strain sequencing project: providing services to taxonomists for standard genome sequencing and annotation.</title>
        <authorList>
            <consortium name="The Broad Institute Genomics Platform"/>
            <consortium name="The Broad Institute Genome Sequencing Center for Infectious Disease"/>
            <person name="Wu L."/>
            <person name="Ma J."/>
        </authorList>
    </citation>
    <scope>NUCLEOTIDE SEQUENCE [LARGE SCALE GENOMIC DNA]</scope>
    <source>
        <strain evidence="4">TBRC 7912</strain>
    </source>
</reference>
<dbReference type="Proteomes" id="UP001595698">
    <property type="component" value="Unassembled WGS sequence"/>
</dbReference>